<reference evidence="1" key="1">
    <citation type="submission" date="2020-03" db="EMBL/GenBank/DDBJ databases">
        <title>The deep terrestrial virosphere.</title>
        <authorList>
            <person name="Holmfeldt K."/>
            <person name="Nilsson E."/>
            <person name="Simone D."/>
            <person name="Lopez-Fernandez M."/>
            <person name="Wu X."/>
            <person name="de Brujin I."/>
            <person name="Lundin D."/>
            <person name="Andersson A."/>
            <person name="Bertilsson S."/>
            <person name="Dopson M."/>
        </authorList>
    </citation>
    <scope>NUCLEOTIDE SEQUENCE</scope>
    <source>
        <strain evidence="1">TM448B00423</strain>
    </source>
</reference>
<name>A0A6M3XCK2_9ZZZZ</name>
<dbReference type="EMBL" id="MT144620">
    <property type="protein sequence ID" value="QJH95448.1"/>
    <property type="molecule type" value="Genomic_DNA"/>
</dbReference>
<evidence type="ECO:0000313" key="1">
    <source>
        <dbReference type="EMBL" id="QJH95448.1"/>
    </source>
</evidence>
<accession>A0A6M3XCK2</accession>
<sequence length="77" mass="8705">MPRINPEWKKARAEEIKQGKFISVLINYNPAAQWLITFLSLKEIPCKVTHLGAGVKRITIAKNVCPTCKGKGYVHQE</sequence>
<organism evidence="1">
    <name type="scientific">viral metagenome</name>
    <dbReference type="NCBI Taxonomy" id="1070528"/>
    <lineage>
        <taxon>unclassified sequences</taxon>
        <taxon>metagenomes</taxon>
        <taxon>organismal metagenomes</taxon>
    </lineage>
</organism>
<proteinExistence type="predicted"/>
<protein>
    <submittedName>
        <fullName evidence="1">Uncharacterized protein</fullName>
    </submittedName>
</protein>
<gene>
    <name evidence="1" type="ORF">TM448B00423_0017</name>
</gene>
<dbReference type="AlphaFoldDB" id="A0A6M3XCK2"/>